<name>A0A167K322_CALVF</name>
<accession>A0A167K322</accession>
<evidence type="ECO:0000256" key="3">
    <source>
        <dbReference type="SAM" id="MobiDB-lite"/>
    </source>
</evidence>
<comment type="subcellular location">
    <subcellularLocation>
        <location evidence="1">Nucleus</location>
    </subcellularLocation>
</comment>
<evidence type="ECO:0000256" key="1">
    <source>
        <dbReference type="ARBA" id="ARBA00004123"/>
    </source>
</evidence>
<keyword evidence="2" id="KW-0539">Nucleus</keyword>
<dbReference type="Proteomes" id="UP000076738">
    <property type="component" value="Unassembled WGS sequence"/>
</dbReference>
<keyword evidence="6" id="KW-1185">Reference proteome</keyword>
<sequence length="194" mass="20953">MATSPLTLFPTFPYTPALLAHIGSTRARTPTLLVDHLLALAGITLLYPPRDEPALLLLLQAVEDSAFDRLKRDCILFYLLKDLDWDPSATSSSSSSAAAAAVAAGAGKEEDTEMDEDEVEDLVVPTPAEEFAQRRRIPVAYRLSMHALWLLDHGLPSVRPSPSLFLSCSRASANELDSAPSPTSQTPDSNSTPH</sequence>
<feature type="compositionally biased region" description="Polar residues" evidence="3">
    <location>
        <begin position="180"/>
        <end position="194"/>
    </location>
</feature>
<dbReference type="OrthoDB" id="20729at2759"/>
<feature type="domain" description="ELYS-like" evidence="4">
    <location>
        <begin position="32"/>
        <end position="154"/>
    </location>
</feature>
<evidence type="ECO:0000313" key="6">
    <source>
        <dbReference type="Proteomes" id="UP000076738"/>
    </source>
</evidence>
<dbReference type="GO" id="GO:0005634">
    <property type="term" value="C:nucleus"/>
    <property type="evidence" value="ECO:0007669"/>
    <property type="project" value="UniProtKB-SubCell"/>
</dbReference>
<reference evidence="5 6" key="1">
    <citation type="journal article" date="2016" name="Mol. Biol. Evol.">
        <title>Comparative Genomics of Early-Diverging Mushroom-Forming Fungi Provides Insights into the Origins of Lignocellulose Decay Capabilities.</title>
        <authorList>
            <person name="Nagy L.G."/>
            <person name="Riley R."/>
            <person name="Tritt A."/>
            <person name="Adam C."/>
            <person name="Daum C."/>
            <person name="Floudas D."/>
            <person name="Sun H."/>
            <person name="Yadav J.S."/>
            <person name="Pangilinan J."/>
            <person name="Larsson K.H."/>
            <person name="Matsuura K."/>
            <person name="Barry K."/>
            <person name="Labutti K."/>
            <person name="Kuo R."/>
            <person name="Ohm R.A."/>
            <person name="Bhattacharya S.S."/>
            <person name="Shirouzu T."/>
            <person name="Yoshinaga Y."/>
            <person name="Martin F.M."/>
            <person name="Grigoriev I.V."/>
            <person name="Hibbett D.S."/>
        </authorList>
    </citation>
    <scope>NUCLEOTIDE SEQUENCE [LARGE SCALE GENOMIC DNA]</scope>
    <source>
        <strain evidence="5 6">TUFC12733</strain>
    </source>
</reference>
<evidence type="ECO:0000259" key="4">
    <source>
        <dbReference type="Pfam" id="PF13934"/>
    </source>
</evidence>
<feature type="region of interest" description="Disordered" evidence="3">
    <location>
        <begin position="174"/>
        <end position="194"/>
    </location>
</feature>
<dbReference type="AlphaFoldDB" id="A0A167K322"/>
<evidence type="ECO:0000313" key="5">
    <source>
        <dbReference type="EMBL" id="KZO94211.1"/>
    </source>
</evidence>
<dbReference type="Pfam" id="PF13934">
    <property type="entry name" value="ELYS"/>
    <property type="match status" value="1"/>
</dbReference>
<organism evidence="5 6">
    <name type="scientific">Calocera viscosa (strain TUFC12733)</name>
    <dbReference type="NCBI Taxonomy" id="1330018"/>
    <lineage>
        <taxon>Eukaryota</taxon>
        <taxon>Fungi</taxon>
        <taxon>Dikarya</taxon>
        <taxon>Basidiomycota</taxon>
        <taxon>Agaricomycotina</taxon>
        <taxon>Dacrymycetes</taxon>
        <taxon>Dacrymycetales</taxon>
        <taxon>Dacrymycetaceae</taxon>
        <taxon>Calocera</taxon>
    </lineage>
</organism>
<protein>
    <recommendedName>
        <fullName evidence="4">ELYS-like domain-containing protein</fullName>
    </recommendedName>
</protein>
<dbReference type="STRING" id="1330018.A0A167K322"/>
<evidence type="ECO:0000256" key="2">
    <source>
        <dbReference type="ARBA" id="ARBA00023242"/>
    </source>
</evidence>
<gene>
    <name evidence="5" type="ORF">CALVIDRAFT_539257</name>
</gene>
<proteinExistence type="predicted"/>
<dbReference type="EMBL" id="KV417296">
    <property type="protein sequence ID" value="KZO94211.1"/>
    <property type="molecule type" value="Genomic_DNA"/>
</dbReference>
<dbReference type="InterPro" id="IPR025151">
    <property type="entry name" value="ELYS_dom"/>
</dbReference>